<reference evidence="1 2" key="1">
    <citation type="submission" date="2015-05" db="EMBL/GenBank/DDBJ databases">
        <title>A genomic and transcriptomic approach to investigate the blue pigment phenotype in Pseudomonas fluorescens.</title>
        <authorList>
            <person name="Andreani N.A."/>
            <person name="Cardazzo B."/>
        </authorList>
    </citation>
    <scope>NUCLEOTIDE SEQUENCE [LARGE SCALE GENOMIC DNA]</scope>
    <source>
        <strain evidence="1 2">Ps_40</strain>
    </source>
</reference>
<sequence length="68" mass="7479">MPIAVIAQPISMAPTSARAAMFCGNEKMPPPIIEPTTRAIRALSRSFWAGWDMQVPQNKRLGDNCAHK</sequence>
<dbReference type="EMBL" id="LCYC01000048">
    <property type="protein sequence ID" value="KWV73528.1"/>
    <property type="molecule type" value="Genomic_DNA"/>
</dbReference>
<dbReference type="Proteomes" id="UP000063434">
    <property type="component" value="Unassembled WGS sequence"/>
</dbReference>
<organism evidence="1 2">
    <name type="scientific">Pseudomonas fluorescens</name>
    <dbReference type="NCBI Taxonomy" id="294"/>
    <lineage>
        <taxon>Bacteria</taxon>
        <taxon>Pseudomonadati</taxon>
        <taxon>Pseudomonadota</taxon>
        <taxon>Gammaproteobacteria</taxon>
        <taxon>Pseudomonadales</taxon>
        <taxon>Pseudomonadaceae</taxon>
        <taxon>Pseudomonas</taxon>
    </lineage>
</organism>
<proteinExistence type="predicted"/>
<dbReference type="AlphaFoldDB" id="A0A120FYS0"/>
<protein>
    <submittedName>
        <fullName evidence="1">Uncharacterized protein</fullName>
    </submittedName>
</protein>
<accession>A0A120FYS0</accession>
<gene>
    <name evidence="1" type="ORF">PFL603g_03638</name>
</gene>
<name>A0A120FYS0_PSEFL</name>
<evidence type="ECO:0000313" key="2">
    <source>
        <dbReference type="Proteomes" id="UP000063434"/>
    </source>
</evidence>
<evidence type="ECO:0000313" key="1">
    <source>
        <dbReference type="EMBL" id="KWV73528.1"/>
    </source>
</evidence>
<comment type="caution">
    <text evidence="1">The sequence shown here is derived from an EMBL/GenBank/DDBJ whole genome shotgun (WGS) entry which is preliminary data.</text>
</comment>